<feature type="non-terminal residue" evidence="1">
    <location>
        <position position="232"/>
    </location>
</feature>
<evidence type="ECO:0000313" key="2">
    <source>
        <dbReference type="Proteomes" id="UP000215731"/>
    </source>
</evidence>
<comment type="caution">
    <text evidence="1">The sequence shown here is derived from an EMBL/GenBank/DDBJ whole genome shotgun (WGS) entry which is preliminary data.</text>
</comment>
<dbReference type="AlphaFoldDB" id="A0A256J9S5"/>
<organism evidence="1 2">
    <name type="scientific">Halorubrum ezzemoulense</name>
    <name type="common">Halorubrum chaoviator</name>
    <dbReference type="NCBI Taxonomy" id="337243"/>
    <lineage>
        <taxon>Archaea</taxon>
        <taxon>Methanobacteriati</taxon>
        <taxon>Methanobacteriota</taxon>
        <taxon>Stenosarchaea group</taxon>
        <taxon>Halobacteria</taxon>
        <taxon>Halobacteriales</taxon>
        <taxon>Haloferacaceae</taxon>
        <taxon>Halorubrum</taxon>
    </lineage>
</organism>
<dbReference type="EMBL" id="NHOZ01000025">
    <property type="protein sequence ID" value="OYR65172.1"/>
    <property type="molecule type" value="Genomic_DNA"/>
</dbReference>
<evidence type="ECO:0000313" key="1">
    <source>
        <dbReference type="EMBL" id="OYR65172.1"/>
    </source>
</evidence>
<dbReference type="InterPro" id="IPR009870">
    <property type="entry name" value="DUF1424"/>
</dbReference>
<accession>A0A256J9S5</accession>
<dbReference type="Pfam" id="PF07232">
    <property type="entry name" value="DUF1424"/>
    <property type="match status" value="1"/>
</dbReference>
<proteinExistence type="predicted"/>
<name>A0A256J9S5_HALEZ</name>
<gene>
    <name evidence="1" type="ORF">DJ80_02755</name>
</gene>
<dbReference type="Proteomes" id="UP000215731">
    <property type="component" value="Unassembled WGS sequence"/>
</dbReference>
<reference evidence="1 2" key="1">
    <citation type="journal article" date="2014" name="Front. Microbiol.">
        <title>Population and genomic analysis of the genus Halorubrum.</title>
        <authorList>
            <person name="Fullmer M.S."/>
            <person name="Soucy S.M."/>
            <person name="Swithers K.S."/>
            <person name="Makkay A.M."/>
            <person name="Wheeler R."/>
            <person name="Ventosa A."/>
            <person name="Gogarten J.P."/>
            <person name="Papke R.T."/>
        </authorList>
    </citation>
    <scope>NUCLEOTIDE SEQUENCE [LARGE SCALE GENOMIC DNA]</scope>
    <source>
        <strain evidence="1 2">Ga36</strain>
    </source>
</reference>
<sequence length="232" mass="25711">MFEPLSETHGRKLREECLSEPETVERTVSTGDNEETVVSETVERGAVPLIAAISEMLDWYEGYRDRALRMGRGSEVRGDHESFLVDMDNSLTPAYQSKQYARLNGLKRQLVGGEYPNGEPVEGLFAEPVTVLFSLTSSSLRADGTHRPMVDHDREIRDAWSGSSGSVKRTLRYVLEDALGLEPGDYAWWWQSEPHPGPQKAATGYSHSHPVVVFDGAAVPDGAAATDPETYR</sequence>
<protein>
    <submittedName>
        <fullName evidence="1">Uncharacterized protein</fullName>
    </submittedName>
</protein>